<reference evidence="3" key="1">
    <citation type="journal article" date="2019" name="Int. J. Syst. Evol. Microbiol.">
        <title>The Global Catalogue of Microorganisms (GCM) 10K type strain sequencing project: providing services to taxonomists for standard genome sequencing and annotation.</title>
        <authorList>
            <consortium name="The Broad Institute Genomics Platform"/>
            <consortium name="The Broad Institute Genome Sequencing Center for Infectious Disease"/>
            <person name="Wu L."/>
            <person name="Ma J."/>
        </authorList>
    </citation>
    <scope>NUCLEOTIDE SEQUENCE [LARGE SCALE GENOMIC DNA]</scope>
    <source>
        <strain evidence="3">JCM 31037</strain>
    </source>
</reference>
<dbReference type="PANTHER" id="PTHR40050:SF1">
    <property type="entry name" value="INNER SPORE COAT PROTEIN H"/>
    <property type="match status" value="1"/>
</dbReference>
<dbReference type="GO" id="GO:0016301">
    <property type="term" value="F:kinase activity"/>
    <property type="evidence" value="ECO:0007669"/>
    <property type="project" value="UniProtKB-KW"/>
</dbReference>
<protein>
    <submittedName>
        <fullName evidence="2">CotH kinase family protein</fullName>
    </submittedName>
</protein>
<feature type="compositionally biased region" description="Pro residues" evidence="1">
    <location>
        <begin position="158"/>
        <end position="168"/>
    </location>
</feature>
<comment type="caution">
    <text evidence="2">The sequence shown here is derived from an EMBL/GenBank/DDBJ whole genome shotgun (WGS) entry which is preliminary data.</text>
</comment>
<proteinExistence type="predicted"/>
<feature type="compositionally biased region" description="Gly residues" evidence="1">
    <location>
        <begin position="419"/>
        <end position="441"/>
    </location>
</feature>
<feature type="compositionally biased region" description="Gly residues" evidence="1">
    <location>
        <begin position="136"/>
        <end position="151"/>
    </location>
</feature>
<keyword evidence="2" id="KW-0418">Kinase</keyword>
<feature type="region of interest" description="Disordered" evidence="1">
    <location>
        <begin position="412"/>
        <end position="479"/>
    </location>
</feature>
<dbReference type="Proteomes" id="UP001597260">
    <property type="component" value="Unassembled WGS sequence"/>
</dbReference>
<gene>
    <name evidence="2" type="ORF">ACFQ4H_11805</name>
</gene>
<evidence type="ECO:0000313" key="2">
    <source>
        <dbReference type="EMBL" id="MFD1321774.1"/>
    </source>
</evidence>
<dbReference type="Pfam" id="PF08757">
    <property type="entry name" value="CotH"/>
    <property type="match status" value="1"/>
</dbReference>
<organism evidence="2 3">
    <name type="scientific">Micromonospora sonneratiae</name>
    <dbReference type="NCBI Taxonomy" id="1184706"/>
    <lineage>
        <taxon>Bacteria</taxon>
        <taxon>Bacillati</taxon>
        <taxon>Actinomycetota</taxon>
        <taxon>Actinomycetes</taxon>
        <taxon>Micromonosporales</taxon>
        <taxon>Micromonosporaceae</taxon>
        <taxon>Micromonospora</taxon>
    </lineage>
</organism>
<dbReference type="RefSeq" id="WP_377570042.1">
    <property type="nucleotide sequence ID" value="NZ_JBHTMP010000014.1"/>
</dbReference>
<dbReference type="EMBL" id="JBHTMP010000014">
    <property type="protein sequence ID" value="MFD1321774.1"/>
    <property type="molecule type" value="Genomic_DNA"/>
</dbReference>
<accession>A0ABW3YBG4</accession>
<feature type="compositionally biased region" description="Gly residues" evidence="1">
    <location>
        <begin position="178"/>
        <end position="195"/>
    </location>
</feature>
<name>A0ABW3YBG4_9ACTN</name>
<keyword evidence="2" id="KW-0808">Transferase</keyword>
<dbReference type="PANTHER" id="PTHR40050">
    <property type="entry name" value="INNER SPORE COAT PROTEIN H"/>
    <property type="match status" value="1"/>
</dbReference>
<keyword evidence="3" id="KW-1185">Reference proteome</keyword>
<evidence type="ECO:0000256" key="1">
    <source>
        <dbReference type="SAM" id="MobiDB-lite"/>
    </source>
</evidence>
<feature type="region of interest" description="Disordered" evidence="1">
    <location>
        <begin position="123"/>
        <end position="200"/>
    </location>
</feature>
<evidence type="ECO:0000313" key="3">
    <source>
        <dbReference type="Proteomes" id="UP001597260"/>
    </source>
</evidence>
<dbReference type="InterPro" id="IPR014867">
    <property type="entry name" value="Spore_coat_CotH_CotH2/3/7"/>
</dbReference>
<sequence length="564" mass="60126">MIRRLKHRVPVRLRHYWKLLVVCVAFLTVLTLVFGSGRVRPYVTSASDATGDEVTIDIAGGRDLFDASTAHSISLTFRDSDYQRMLDSYFDDGEKVYVEADLVVDGTAVPSVGIRLKGNSTLMGLTRDGKSRQSQGGAGPGGGRPGGGVRPEGGMPDGQPPGGNPPDGQPQTGDQPQTGGGPAGGGQRPGSGGPGRASLAAEEPEDLPWLISFDEFVEGRRYQGHQEIAVRVGGMGGGSTVLNEALALSLIDLAGEPAQRYAYSSFSVNDRPTTARLIVEHPDEHFADEFESPGVLYKSLSTSRFEYQGEDPVDYQDDFKQINKKGSQDLQPVINLIKWVTEASDEEFAARLADHVDVASFARYVALQNLLLNFDDMAGPGRNYYLWYDLGTKKFSVISWDHNLAFSGSATRGPHDAGTMGGPGGVGGPPGGMGAPPGGGAEQQPATGTPPQFPQGTMPGAGDDGAARPGGQGRQNGPMMGHELKERFLENSAFTEVYEDAYRELYQQLYGSGRALSVIDEVAAVLATVDGYQAETVAAEVKQMQTLIQQRTESLAGHEVITKG</sequence>